<dbReference type="PANTHER" id="PTHR48081">
    <property type="entry name" value="AB HYDROLASE SUPERFAMILY PROTEIN C4A8.06C"/>
    <property type="match status" value="1"/>
</dbReference>
<name>A0AAN6RH44_9PLEO</name>
<reference evidence="3 4" key="1">
    <citation type="submission" date="2021-02" db="EMBL/GenBank/DDBJ databases">
        <title>Genome assembly of Pseudopithomyces chartarum.</title>
        <authorList>
            <person name="Jauregui R."/>
            <person name="Singh J."/>
            <person name="Voisey C."/>
        </authorList>
    </citation>
    <scope>NUCLEOTIDE SEQUENCE [LARGE SCALE GENOMIC DNA]</scope>
    <source>
        <strain evidence="3 4">AGR01</strain>
    </source>
</reference>
<gene>
    <name evidence="3" type="ORF">GRF29_96g1098740</name>
</gene>
<protein>
    <recommendedName>
        <fullName evidence="2">Alpha/beta hydrolase fold-3 domain-containing protein</fullName>
    </recommendedName>
</protein>
<dbReference type="InterPro" id="IPR050300">
    <property type="entry name" value="GDXG_lipolytic_enzyme"/>
</dbReference>
<evidence type="ECO:0000313" key="3">
    <source>
        <dbReference type="EMBL" id="KAK3207994.1"/>
    </source>
</evidence>
<dbReference type="AlphaFoldDB" id="A0AAN6RH44"/>
<proteinExistence type="predicted"/>
<dbReference type="Gene3D" id="3.40.50.1820">
    <property type="entry name" value="alpha/beta hydrolase"/>
    <property type="match status" value="1"/>
</dbReference>
<organism evidence="3 4">
    <name type="scientific">Pseudopithomyces chartarum</name>
    <dbReference type="NCBI Taxonomy" id="1892770"/>
    <lineage>
        <taxon>Eukaryota</taxon>
        <taxon>Fungi</taxon>
        <taxon>Dikarya</taxon>
        <taxon>Ascomycota</taxon>
        <taxon>Pezizomycotina</taxon>
        <taxon>Dothideomycetes</taxon>
        <taxon>Pleosporomycetidae</taxon>
        <taxon>Pleosporales</taxon>
        <taxon>Massarineae</taxon>
        <taxon>Didymosphaeriaceae</taxon>
        <taxon>Pseudopithomyces</taxon>
    </lineage>
</organism>
<dbReference type="GO" id="GO:0016787">
    <property type="term" value="F:hydrolase activity"/>
    <property type="evidence" value="ECO:0007669"/>
    <property type="project" value="UniProtKB-KW"/>
</dbReference>
<dbReference type="SUPFAM" id="SSF53474">
    <property type="entry name" value="alpha/beta-Hydrolases"/>
    <property type="match status" value="1"/>
</dbReference>
<keyword evidence="1" id="KW-0378">Hydrolase</keyword>
<evidence type="ECO:0000313" key="4">
    <source>
        <dbReference type="Proteomes" id="UP001280581"/>
    </source>
</evidence>
<dbReference type="InterPro" id="IPR013094">
    <property type="entry name" value="AB_hydrolase_3"/>
</dbReference>
<evidence type="ECO:0000256" key="1">
    <source>
        <dbReference type="ARBA" id="ARBA00022801"/>
    </source>
</evidence>
<dbReference type="Pfam" id="PF07859">
    <property type="entry name" value="Abhydrolase_3"/>
    <property type="match status" value="1"/>
</dbReference>
<sequence>MVKHIAGPNRFDSFDIYQTFYKKIQCHEIEVGILIPQGLKPGLHPVFLKFHGGGCVSGTWSYPDWFANWLIPLVHRNNAIIVSPNYRLIPEHNGNDIQEDLADFWDWFANGGVTEHLRSHDLEFELDYTRVLAAGDSAGGYLAIHSGLTQPVGTIRTILGCYPMTNYLRREQQESFMGEPSPPESIIDEHVNQIRPGTVMSGAPPRPRNRISYALSAYGRYNEFFGTGEHLWPIFLLPSAEQLPPTIIIHGDQDTAVSIDDSRMFVKLASEVLGEKGNVRLVEREGEDHGFDMNATEEEEWVNDVTRWIEVEWIE</sequence>
<keyword evidence="4" id="KW-1185">Reference proteome</keyword>
<evidence type="ECO:0000259" key="2">
    <source>
        <dbReference type="Pfam" id="PF07859"/>
    </source>
</evidence>
<accession>A0AAN6RH44</accession>
<feature type="domain" description="Alpha/beta hydrolase fold-3" evidence="2">
    <location>
        <begin position="48"/>
        <end position="291"/>
    </location>
</feature>
<comment type="caution">
    <text evidence="3">The sequence shown here is derived from an EMBL/GenBank/DDBJ whole genome shotgun (WGS) entry which is preliminary data.</text>
</comment>
<dbReference type="Proteomes" id="UP001280581">
    <property type="component" value="Unassembled WGS sequence"/>
</dbReference>
<dbReference type="PANTHER" id="PTHR48081:SF3">
    <property type="entry name" value="ALPHA_BETA HYDROLASE FOLD-3 DOMAIN-CONTAINING PROTEIN"/>
    <property type="match status" value="1"/>
</dbReference>
<dbReference type="EMBL" id="WVTA01000008">
    <property type="protein sequence ID" value="KAK3207994.1"/>
    <property type="molecule type" value="Genomic_DNA"/>
</dbReference>
<dbReference type="InterPro" id="IPR029058">
    <property type="entry name" value="AB_hydrolase_fold"/>
</dbReference>